<keyword evidence="14" id="KW-1185">Reference proteome</keyword>
<accession>A0A2G5T3M2</accession>
<comment type="similarity">
    <text evidence="1">Belongs to the protein kinase superfamily. CAMK Ser/Thr protein kinase family. NIM1 subfamily.</text>
</comment>
<dbReference type="PROSITE" id="PS00108">
    <property type="entry name" value="PROTEIN_KINASE_ST"/>
    <property type="match status" value="1"/>
</dbReference>
<keyword evidence="7 10" id="KW-0067">ATP-binding</keyword>
<keyword evidence="4" id="KW-0808">Transferase</keyword>
<dbReference type="SMART" id="SM00220">
    <property type="entry name" value="S_TKc"/>
    <property type="match status" value="1"/>
</dbReference>
<dbReference type="GO" id="GO:0035556">
    <property type="term" value="P:intracellular signal transduction"/>
    <property type="evidence" value="ECO:0007669"/>
    <property type="project" value="TreeGrafter"/>
</dbReference>
<dbReference type="GO" id="GO:0005737">
    <property type="term" value="C:cytoplasm"/>
    <property type="evidence" value="ECO:0007669"/>
    <property type="project" value="TreeGrafter"/>
</dbReference>
<protein>
    <recommendedName>
        <fullName evidence="2">non-specific serine/threonine protein kinase</fullName>
        <ecNumber evidence="2">2.7.11.1</ecNumber>
    </recommendedName>
</protein>
<dbReference type="FunFam" id="1.10.510.10:FF:001109">
    <property type="entry name" value="Protein CBG07147"/>
    <property type="match status" value="1"/>
</dbReference>
<evidence type="ECO:0000256" key="7">
    <source>
        <dbReference type="ARBA" id="ARBA00022840"/>
    </source>
</evidence>
<name>A0A2G5T3M2_9PELO</name>
<evidence type="ECO:0000256" key="1">
    <source>
        <dbReference type="ARBA" id="ARBA00010791"/>
    </source>
</evidence>
<dbReference type="PANTHER" id="PTHR24346">
    <property type="entry name" value="MAP/MICROTUBULE AFFINITY-REGULATING KINASE"/>
    <property type="match status" value="1"/>
</dbReference>
<keyword evidence="5 10" id="KW-0547">Nucleotide-binding</keyword>
<dbReference type="PROSITE" id="PS00107">
    <property type="entry name" value="PROTEIN_KINASE_ATP"/>
    <property type="match status" value="1"/>
</dbReference>
<dbReference type="InterPro" id="IPR011009">
    <property type="entry name" value="Kinase-like_dom_sf"/>
</dbReference>
<dbReference type="STRING" id="1611254.A0A2G5T3M2"/>
<comment type="catalytic activity">
    <reaction evidence="9">
        <text>L-seryl-[protein] + ATP = O-phospho-L-seryl-[protein] + ADP + H(+)</text>
        <dbReference type="Rhea" id="RHEA:17989"/>
        <dbReference type="Rhea" id="RHEA-COMP:9863"/>
        <dbReference type="Rhea" id="RHEA-COMP:11604"/>
        <dbReference type="ChEBI" id="CHEBI:15378"/>
        <dbReference type="ChEBI" id="CHEBI:29999"/>
        <dbReference type="ChEBI" id="CHEBI:30616"/>
        <dbReference type="ChEBI" id="CHEBI:83421"/>
        <dbReference type="ChEBI" id="CHEBI:456216"/>
        <dbReference type="EC" id="2.7.11.1"/>
    </reaction>
</comment>
<evidence type="ECO:0000256" key="4">
    <source>
        <dbReference type="ARBA" id="ARBA00022679"/>
    </source>
</evidence>
<feature type="binding site" evidence="10">
    <location>
        <position position="61"/>
    </location>
    <ligand>
        <name>ATP</name>
        <dbReference type="ChEBI" id="CHEBI:30616"/>
    </ligand>
</feature>
<dbReference type="Proteomes" id="UP000230233">
    <property type="component" value="Chromosome X"/>
</dbReference>
<dbReference type="EMBL" id="PDUG01000006">
    <property type="protein sequence ID" value="PIC21701.1"/>
    <property type="molecule type" value="Genomic_DNA"/>
</dbReference>
<evidence type="ECO:0000256" key="5">
    <source>
        <dbReference type="ARBA" id="ARBA00022741"/>
    </source>
</evidence>
<evidence type="ECO:0000256" key="3">
    <source>
        <dbReference type="ARBA" id="ARBA00022527"/>
    </source>
</evidence>
<dbReference type="EC" id="2.7.11.1" evidence="2"/>
<gene>
    <name evidence="13" type="primary">Cnig_chr_X.g26444</name>
    <name evidence="13" type="ORF">B9Z55_026444</name>
</gene>
<reference evidence="14" key="1">
    <citation type="submission" date="2017-10" db="EMBL/GenBank/DDBJ databases">
        <title>Rapid genome shrinkage in a self-fertile nematode reveals novel sperm competition proteins.</title>
        <authorList>
            <person name="Yin D."/>
            <person name="Schwarz E.M."/>
            <person name="Thomas C.G."/>
            <person name="Felde R.L."/>
            <person name="Korf I.F."/>
            <person name="Cutter A.D."/>
            <person name="Schartner C.M."/>
            <person name="Ralston E.J."/>
            <person name="Meyer B.J."/>
            <person name="Haag E.S."/>
        </authorList>
    </citation>
    <scope>NUCLEOTIDE SEQUENCE [LARGE SCALE GENOMIC DNA]</scope>
    <source>
        <strain evidence="14">JU1422</strain>
    </source>
</reference>
<evidence type="ECO:0000256" key="8">
    <source>
        <dbReference type="ARBA" id="ARBA00047899"/>
    </source>
</evidence>
<dbReference type="InterPro" id="IPR008271">
    <property type="entry name" value="Ser/Thr_kinase_AS"/>
</dbReference>
<keyword evidence="3 11" id="KW-0723">Serine/threonine-protein kinase</keyword>
<dbReference type="GO" id="GO:0004674">
    <property type="term" value="F:protein serine/threonine kinase activity"/>
    <property type="evidence" value="ECO:0007669"/>
    <property type="project" value="UniProtKB-KW"/>
</dbReference>
<dbReference type="InterPro" id="IPR017441">
    <property type="entry name" value="Protein_kinase_ATP_BS"/>
</dbReference>
<dbReference type="AlphaFoldDB" id="A0A2G5T3M2"/>
<dbReference type="InterPro" id="IPR000719">
    <property type="entry name" value="Prot_kinase_dom"/>
</dbReference>
<dbReference type="GO" id="GO:0005524">
    <property type="term" value="F:ATP binding"/>
    <property type="evidence" value="ECO:0007669"/>
    <property type="project" value="UniProtKB-UniRule"/>
</dbReference>
<dbReference type="Pfam" id="PF00069">
    <property type="entry name" value="Pkinase"/>
    <property type="match status" value="1"/>
</dbReference>
<dbReference type="PROSITE" id="PS50011">
    <property type="entry name" value="PROTEIN_KINASE_DOM"/>
    <property type="match status" value="1"/>
</dbReference>
<dbReference type="PANTHER" id="PTHR24346:SF107">
    <property type="entry name" value="SERINE_THREONINE-PROTEIN KINASE CHK1"/>
    <property type="match status" value="1"/>
</dbReference>
<dbReference type="OrthoDB" id="408964at2759"/>
<keyword evidence="6" id="KW-0418">Kinase</keyword>
<evidence type="ECO:0000256" key="10">
    <source>
        <dbReference type="PROSITE-ProRule" id="PRU10141"/>
    </source>
</evidence>
<evidence type="ECO:0000313" key="14">
    <source>
        <dbReference type="Proteomes" id="UP000230233"/>
    </source>
</evidence>
<feature type="domain" description="Protein kinase" evidence="12">
    <location>
        <begin position="31"/>
        <end position="289"/>
    </location>
</feature>
<dbReference type="SUPFAM" id="SSF56112">
    <property type="entry name" value="Protein kinase-like (PK-like)"/>
    <property type="match status" value="1"/>
</dbReference>
<dbReference type="Gene3D" id="1.10.510.10">
    <property type="entry name" value="Transferase(Phosphotransferase) domain 1"/>
    <property type="match status" value="1"/>
</dbReference>
<comment type="caution">
    <text evidence="13">The sequence shown here is derived from an EMBL/GenBank/DDBJ whole genome shotgun (WGS) entry which is preliminary data.</text>
</comment>
<evidence type="ECO:0000256" key="11">
    <source>
        <dbReference type="RuleBase" id="RU000304"/>
    </source>
</evidence>
<proteinExistence type="inferred from homology"/>
<evidence type="ECO:0000256" key="2">
    <source>
        <dbReference type="ARBA" id="ARBA00012513"/>
    </source>
</evidence>
<sequence length="296" mass="34822">MWLTDFLHWVASYSPCAKPKVPAVLKQQNKFEPIRKLGTGTFGEVWLVRQKARPNYLYAMKYVPGSRVEQVRTNQEVSIHLTCHNHQNIIGIHSYQMIRDDCLIIEEYASNRTLDNRIRCDGLSPELVQRYFKQLIAGLRYIHEKGIVHHDIKPKNLLLSVDNILKIADFGCSSRFRDVHGKLKLITQAVGTTKFWPPECFGRYAYQAQPVDIWSAGIVLYYMIAREVPWNAASEKCSYYNRWKLHQVFKKPILFDKNNEEIRKVLRRILETDPYQRATLTEIENSEFYKCVYARY</sequence>
<comment type="catalytic activity">
    <reaction evidence="8">
        <text>L-threonyl-[protein] + ATP = O-phospho-L-threonyl-[protein] + ADP + H(+)</text>
        <dbReference type="Rhea" id="RHEA:46608"/>
        <dbReference type="Rhea" id="RHEA-COMP:11060"/>
        <dbReference type="Rhea" id="RHEA-COMP:11605"/>
        <dbReference type="ChEBI" id="CHEBI:15378"/>
        <dbReference type="ChEBI" id="CHEBI:30013"/>
        <dbReference type="ChEBI" id="CHEBI:30616"/>
        <dbReference type="ChEBI" id="CHEBI:61977"/>
        <dbReference type="ChEBI" id="CHEBI:456216"/>
        <dbReference type="EC" id="2.7.11.1"/>
    </reaction>
</comment>
<organism evidence="13 14">
    <name type="scientific">Caenorhabditis nigoni</name>
    <dbReference type="NCBI Taxonomy" id="1611254"/>
    <lineage>
        <taxon>Eukaryota</taxon>
        <taxon>Metazoa</taxon>
        <taxon>Ecdysozoa</taxon>
        <taxon>Nematoda</taxon>
        <taxon>Chromadorea</taxon>
        <taxon>Rhabditida</taxon>
        <taxon>Rhabditina</taxon>
        <taxon>Rhabditomorpha</taxon>
        <taxon>Rhabditoidea</taxon>
        <taxon>Rhabditidae</taxon>
        <taxon>Peloderinae</taxon>
        <taxon>Caenorhabditis</taxon>
    </lineage>
</organism>
<evidence type="ECO:0000256" key="6">
    <source>
        <dbReference type="ARBA" id="ARBA00022777"/>
    </source>
</evidence>
<evidence type="ECO:0000256" key="9">
    <source>
        <dbReference type="ARBA" id="ARBA00048679"/>
    </source>
</evidence>
<evidence type="ECO:0000313" key="13">
    <source>
        <dbReference type="EMBL" id="PIC21701.1"/>
    </source>
</evidence>
<evidence type="ECO:0000259" key="12">
    <source>
        <dbReference type="PROSITE" id="PS50011"/>
    </source>
</evidence>